<accession>V4IUY5</accession>
<gene>
    <name evidence="3" type="ORF">K933_15897</name>
</gene>
<sequence>MSAELRQGPRAGVKWPAETSSYVDPNTGARVRRLTDQPGAADHHLYFTTDGWYDDGRRLLLRSRREGRRNLFSLDLETDTLTQVTDLPEQVYGSTRVNPARNEVYVTHGDRVVAVHLDRLSVRDVTGLPPDYRDGYALAVDDVLADDERLLIKATERTDVDGFEATRERRPHCAVFVVPVEGGDPELVHEEGRWISHVNASPTRPDLLTFCHEGPWDHVDNRMHVLNLETGESYRLRETDDDEAVGHEFWLRDGEHVGYHGWRGSRESGERFFGTVRYDDTDRRETPIPVRETHCHANDRSRFVCDGDTGTQHLLLYDADGDGGYRDPRKLATHAWDPESPHPHSRFSPDGSTVVFDADPAGDNDVYLVDVPAFDDLPPFDPGGPDA</sequence>
<dbReference type="InterPro" id="IPR015943">
    <property type="entry name" value="WD40/YVTN_repeat-like_dom_sf"/>
</dbReference>
<dbReference type="PATRIC" id="fig|1324957.4.peg.3226"/>
<dbReference type="SUPFAM" id="SSF63825">
    <property type="entry name" value="YWTD domain"/>
    <property type="match status" value="1"/>
</dbReference>
<dbReference type="GO" id="GO:0045490">
    <property type="term" value="P:pectin catabolic process"/>
    <property type="evidence" value="ECO:0007669"/>
    <property type="project" value="InterPro"/>
</dbReference>
<dbReference type="STRING" id="1324957.K933_15897"/>
<dbReference type="GO" id="GO:0047487">
    <property type="term" value="F:oligogalacturonide lyase activity"/>
    <property type="evidence" value="ECO:0007669"/>
    <property type="project" value="InterPro"/>
</dbReference>
<dbReference type="SUPFAM" id="SSF69304">
    <property type="entry name" value="Tricorn protease N-terminal domain"/>
    <property type="match status" value="1"/>
</dbReference>
<evidence type="ECO:0000313" key="4">
    <source>
        <dbReference type="Proteomes" id="UP000017840"/>
    </source>
</evidence>
<dbReference type="AlphaFoldDB" id="V4IUY5"/>
<protein>
    <submittedName>
        <fullName evidence="3">WD40-like beta Propeller containing protein</fullName>
    </submittedName>
</protein>
<dbReference type="InterPro" id="IPR027946">
    <property type="entry name" value="Ogl_dom"/>
</dbReference>
<dbReference type="Gene3D" id="2.130.10.10">
    <property type="entry name" value="YVTN repeat-like/Quinoprotein amine dehydrogenase"/>
    <property type="match status" value="1"/>
</dbReference>
<feature type="region of interest" description="Disordered" evidence="1">
    <location>
        <begin position="1"/>
        <end position="24"/>
    </location>
</feature>
<dbReference type="EMBL" id="ASGZ01000064">
    <property type="protein sequence ID" value="ESP87017.1"/>
    <property type="molecule type" value="Genomic_DNA"/>
</dbReference>
<evidence type="ECO:0000256" key="1">
    <source>
        <dbReference type="SAM" id="MobiDB-lite"/>
    </source>
</evidence>
<reference evidence="3 4" key="1">
    <citation type="journal article" date="2013" name="Genome Announc.">
        <title>Draft Genome Sequence of 'Candidatus Halobonum tyrrellensis' Strain G22, Isolated from the Hypersaline Waters of Lake Tyrrell, Australia.</title>
        <authorList>
            <person name="Ugalde J.A."/>
            <person name="Narasingarao P."/>
            <person name="Kuo S."/>
            <person name="Podell S."/>
            <person name="Allen E.E."/>
        </authorList>
    </citation>
    <scope>NUCLEOTIDE SEQUENCE [LARGE SCALE GENOMIC DNA]</scope>
    <source>
        <strain evidence="3 4">G22</strain>
    </source>
</reference>
<comment type="caution">
    <text evidence="3">The sequence shown here is derived from an EMBL/GenBank/DDBJ whole genome shotgun (WGS) entry which is preliminary data.</text>
</comment>
<name>V4IUY5_9EURY</name>
<feature type="region of interest" description="Disordered" evidence="1">
    <location>
        <begin position="329"/>
        <end position="359"/>
    </location>
</feature>
<organism evidence="3 4">
    <name type="scientific">Candidatus Halobonum tyrrellensis G22</name>
    <dbReference type="NCBI Taxonomy" id="1324957"/>
    <lineage>
        <taxon>Archaea</taxon>
        <taxon>Methanobacteriati</taxon>
        <taxon>Methanobacteriota</taxon>
        <taxon>Stenosarchaea group</taxon>
        <taxon>Halobacteria</taxon>
        <taxon>Halobacteriales</taxon>
        <taxon>Haloferacaceae</taxon>
        <taxon>Candidatus Halobonum</taxon>
    </lineage>
</organism>
<dbReference type="eggNOG" id="arCOG13335">
    <property type="taxonomic scope" value="Archaea"/>
</dbReference>
<feature type="compositionally biased region" description="Basic and acidic residues" evidence="1">
    <location>
        <begin position="329"/>
        <end position="342"/>
    </location>
</feature>
<evidence type="ECO:0000259" key="2">
    <source>
        <dbReference type="Pfam" id="PF14583"/>
    </source>
</evidence>
<dbReference type="Proteomes" id="UP000017840">
    <property type="component" value="Unassembled WGS sequence"/>
</dbReference>
<dbReference type="Pfam" id="PF14583">
    <property type="entry name" value="Pectate_lyase22"/>
    <property type="match status" value="1"/>
</dbReference>
<feature type="domain" description="Oligogalacturonate lyase" evidence="2">
    <location>
        <begin position="15"/>
        <end position="307"/>
    </location>
</feature>
<dbReference type="RefSeq" id="WP_023395750.1">
    <property type="nucleotide sequence ID" value="NZ_ASGZ01000064.1"/>
</dbReference>
<keyword evidence="4" id="KW-1185">Reference proteome</keyword>
<evidence type="ECO:0000313" key="3">
    <source>
        <dbReference type="EMBL" id="ESP87017.1"/>
    </source>
</evidence>
<proteinExistence type="predicted"/>